<accession>A0A0F9G075</accession>
<protein>
    <recommendedName>
        <fullName evidence="1">Bbp19-like phage domain-containing protein</fullName>
    </recommendedName>
</protein>
<evidence type="ECO:0000259" key="1">
    <source>
        <dbReference type="Pfam" id="PF25181"/>
    </source>
</evidence>
<dbReference type="InterPro" id="IPR057447">
    <property type="entry name" value="Bbp19-like_phage"/>
</dbReference>
<feature type="domain" description="Bbp19-like phage" evidence="1">
    <location>
        <begin position="15"/>
        <end position="66"/>
    </location>
</feature>
<organism evidence="2">
    <name type="scientific">marine sediment metagenome</name>
    <dbReference type="NCBI Taxonomy" id="412755"/>
    <lineage>
        <taxon>unclassified sequences</taxon>
        <taxon>metagenomes</taxon>
        <taxon>ecological metagenomes</taxon>
    </lineage>
</organism>
<name>A0A0F9G075_9ZZZZ</name>
<gene>
    <name evidence="2" type="ORF">LCGC14_1889120</name>
</gene>
<evidence type="ECO:0000313" key="2">
    <source>
        <dbReference type="EMBL" id="KKL91998.1"/>
    </source>
</evidence>
<dbReference type="EMBL" id="LAZR01019586">
    <property type="protein sequence ID" value="KKL91998.1"/>
    <property type="molecule type" value="Genomic_DNA"/>
</dbReference>
<proteinExistence type="predicted"/>
<dbReference type="Pfam" id="PF25181">
    <property type="entry name" value="Phage_Bbp19"/>
    <property type="match status" value="1"/>
</dbReference>
<reference evidence="2" key="1">
    <citation type="journal article" date="2015" name="Nature">
        <title>Complex archaea that bridge the gap between prokaryotes and eukaryotes.</title>
        <authorList>
            <person name="Spang A."/>
            <person name="Saw J.H."/>
            <person name="Jorgensen S.L."/>
            <person name="Zaremba-Niedzwiedzka K."/>
            <person name="Martijn J."/>
            <person name="Lind A.E."/>
            <person name="van Eijk R."/>
            <person name="Schleper C."/>
            <person name="Guy L."/>
            <person name="Ettema T.J."/>
        </authorList>
    </citation>
    <scope>NUCLEOTIDE SEQUENCE</scope>
</reference>
<dbReference type="AlphaFoldDB" id="A0A0F9G075"/>
<comment type="caution">
    <text evidence="2">The sequence shown here is derived from an EMBL/GenBank/DDBJ whole genome shotgun (WGS) entry which is preliminary data.</text>
</comment>
<sequence>MIERDKQNELYTQAFKRIFLTDDGKVLDEFLKQKCNVDNSSVCLQNPNAQQTAFNEGKRKVYLDIMWYINEGYLRKEENET</sequence>